<dbReference type="EMBL" id="FLTS01000001">
    <property type="protein sequence ID" value="SBV35783.1"/>
    <property type="molecule type" value="Genomic_DNA"/>
</dbReference>
<gene>
    <name evidence="2" type="ORF">STPYR_10713</name>
</gene>
<name>A0A1Y5Q0K3_9GAMM</name>
<protein>
    <submittedName>
        <fullName evidence="2">Uncharacterized protein</fullName>
    </submittedName>
</protein>
<evidence type="ECO:0000313" key="2">
    <source>
        <dbReference type="EMBL" id="SBV35783.1"/>
    </source>
</evidence>
<proteinExistence type="predicted"/>
<evidence type="ECO:0000256" key="1">
    <source>
        <dbReference type="SAM" id="MobiDB-lite"/>
    </source>
</evidence>
<feature type="compositionally biased region" description="Basic and acidic residues" evidence="1">
    <location>
        <begin position="20"/>
        <end position="30"/>
    </location>
</feature>
<feature type="region of interest" description="Disordered" evidence="1">
    <location>
        <begin position="1"/>
        <end position="30"/>
    </location>
</feature>
<dbReference type="AlphaFoldDB" id="A0A1Y5Q0K3"/>
<accession>A0A1Y5Q0K3</accession>
<sequence length="30" mass="3407">MRRPTRTLPRTGPLSQAGDPRMDGHRAVLY</sequence>
<feature type="compositionally biased region" description="Low complexity" evidence="1">
    <location>
        <begin position="1"/>
        <end position="14"/>
    </location>
</feature>
<organism evidence="2">
    <name type="scientific">uncultured Stenotrophomonas sp</name>
    <dbReference type="NCBI Taxonomy" id="165438"/>
    <lineage>
        <taxon>Bacteria</taxon>
        <taxon>Pseudomonadati</taxon>
        <taxon>Pseudomonadota</taxon>
        <taxon>Gammaproteobacteria</taxon>
        <taxon>Lysobacterales</taxon>
        <taxon>Lysobacteraceae</taxon>
        <taxon>Stenotrophomonas</taxon>
        <taxon>environmental samples</taxon>
    </lineage>
</organism>
<reference evidence="2" key="1">
    <citation type="submission" date="2016-03" db="EMBL/GenBank/DDBJ databases">
        <authorList>
            <person name="Ploux O."/>
        </authorList>
    </citation>
    <scope>NUCLEOTIDE SEQUENCE</scope>
    <source>
        <strain evidence="2">UC10</strain>
    </source>
</reference>